<dbReference type="Proteomes" id="UP000706039">
    <property type="component" value="Unassembled WGS sequence"/>
</dbReference>
<accession>A0ABS7PUY8</accession>
<protein>
    <submittedName>
        <fullName evidence="1">Uncharacterized protein</fullName>
    </submittedName>
</protein>
<organism evidence="1 2">
    <name type="scientific">Sphingomonas colocasiae</name>
    <dbReference type="NCBI Taxonomy" id="1848973"/>
    <lineage>
        <taxon>Bacteria</taxon>
        <taxon>Pseudomonadati</taxon>
        <taxon>Pseudomonadota</taxon>
        <taxon>Alphaproteobacteria</taxon>
        <taxon>Sphingomonadales</taxon>
        <taxon>Sphingomonadaceae</taxon>
        <taxon>Sphingomonas</taxon>
    </lineage>
</organism>
<proteinExistence type="predicted"/>
<keyword evidence="2" id="KW-1185">Reference proteome</keyword>
<gene>
    <name evidence="1" type="ORF">K7G82_22455</name>
</gene>
<evidence type="ECO:0000313" key="2">
    <source>
        <dbReference type="Proteomes" id="UP000706039"/>
    </source>
</evidence>
<reference evidence="1 2" key="1">
    <citation type="submission" date="2021-08" db="EMBL/GenBank/DDBJ databases">
        <authorList>
            <person name="Tuo L."/>
        </authorList>
    </citation>
    <scope>NUCLEOTIDE SEQUENCE [LARGE SCALE GENOMIC DNA]</scope>
    <source>
        <strain evidence="1 2">JCM 31229</strain>
    </source>
</reference>
<dbReference type="RefSeq" id="WP_222992185.1">
    <property type="nucleotide sequence ID" value="NZ_JAINVV010000011.1"/>
</dbReference>
<dbReference type="EMBL" id="JAINVV010000011">
    <property type="protein sequence ID" value="MBY8825081.1"/>
    <property type="molecule type" value="Genomic_DNA"/>
</dbReference>
<evidence type="ECO:0000313" key="1">
    <source>
        <dbReference type="EMBL" id="MBY8825081.1"/>
    </source>
</evidence>
<comment type="caution">
    <text evidence="1">The sequence shown here is derived from an EMBL/GenBank/DDBJ whole genome shotgun (WGS) entry which is preliminary data.</text>
</comment>
<name>A0ABS7PUY8_9SPHN</name>
<sequence>MIATMLLGATLQAAPLPPEVWKERNRPDMPVLPPCDLGGGATIAHSIKGLPADVVSELTRFFDAAIPMSDAGGPFNSTDVVDGPVPNRRFLRAYQAGRYWVIWYELGGFVSGPRTIALHRNPARGNGASTFRMAPGTAFAGDLCIATKAILAGVRSASS</sequence>